<sequence>MAAAESPGPITDWQKNITCRYFIHGVCRAGDNCRYAHDRSGKDANICKFYLGGNCRFGTNCRFDHVKPNSKTSLKKPNKTTSLGSAHKGSMSISALEDAPSKMVTLQKGVANQGMGEDQLSPLSKVRMEDLVGAAEFVPGQLYIGSVPPTYSAAALSGVGSENVEPGLTATSQDEARYSEDMLCPFALRGTCRYGENCKFLHGEVCDMCGSACLITNDPVQNKRHRELCLAAHEKSMQEAFAFQHSREVLCCICMEVILEKSPAKERKFGLLSNCNHPYCLSCIRKWRSAKQYEKKVVRACPTCRVPSPFVTPSDFWVDEPEEKKRVLERYKEALSKKECKYFKQGLGTCPFGAECFYLHAYPDGTKEDRTKARQFTGGDGKVKTHRSFSLWEFFEERESRFMDWDSDDDDDWFLYYDWSDDFDFSDVEDHGLWSDYLEFFGSGESSDEYSEDEEREVADSVHVATPTIAMAAASIQGAAAASLDTDEEGEAGSGSGEKVYGAVAVAVDDDKDDYDDDDSDDSDSL</sequence>
<organism evidence="13 14">
    <name type="scientific">Patiria miniata</name>
    <name type="common">Bat star</name>
    <name type="synonym">Asterina miniata</name>
    <dbReference type="NCBI Taxonomy" id="46514"/>
    <lineage>
        <taxon>Eukaryota</taxon>
        <taxon>Metazoa</taxon>
        <taxon>Echinodermata</taxon>
        <taxon>Eleutherozoa</taxon>
        <taxon>Asterozoa</taxon>
        <taxon>Asteroidea</taxon>
        <taxon>Valvatacea</taxon>
        <taxon>Valvatida</taxon>
        <taxon>Asterinidae</taxon>
        <taxon>Patiria</taxon>
    </lineage>
</organism>
<dbReference type="InterPro" id="IPR000571">
    <property type="entry name" value="Znf_CCCH"/>
</dbReference>
<evidence type="ECO:0000256" key="10">
    <source>
        <dbReference type="SAM" id="MobiDB-lite"/>
    </source>
</evidence>
<dbReference type="GO" id="GO:0061630">
    <property type="term" value="F:ubiquitin protein ligase activity"/>
    <property type="evidence" value="ECO:0007669"/>
    <property type="project" value="UniProtKB-EC"/>
</dbReference>
<feature type="zinc finger region" description="C3H1-type" evidence="9">
    <location>
        <begin position="334"/>
        <end position="363"/>
    </location>
</feature>
<dbReference type="Proteomes" id="UP000887568">
    <property type="component" value="Unplaced"/>
</dbReference>
<dbReference type="PROSITE" id="PS50103">
    <property type="entry name" value="ZF_C3H1"/>
    <property type="match status" value="4"/>
</dbReference>
<feature type="domain" description="C3H1-type" evidence="12">
    <location>
        <begin position="334"/>
        <end position="363"/>
    </location>
</feature>
<feature type="zinc finger region" description="C3H1-type" evidence="9">
    <location>
        <begin position="41"/>
        <end position="68"/>
    </location>
</feature>
<dbReference type="Gene3D" id="3.30.40.10">
    <property type="entry name" value="Zinc/RING finger domain, C3HC4 (zinc finger)"/>
    <property type="match status" value="1"/>
</dbReference>
<dbReference type="InterPro" id="IPR001841">
    <property type="entry name" value="Znf_RING"/>
</dbReference>
<dbReference type="PROSITE" id="PS50089">
    <property type="entry name" value="ZF_RING_2"/>
    <property type="match status" value="1"/>
</dbReference>
<dbReference type="SUPFAM" id="SSF90229">
    <property type="entry name" value="CCCH zinc finger"/>
    <property type="match status" value="3"/>
</dbReference>
<protein>
    <recommendedName>
        <fullName evidence="2">RING-type E3 ubiquitin transferase</fullName>
        <ecNumber evidence="2">2.3.2.27</ecNumber>
    </recommendedName>
</protein>
<keyword evidence="3" id="KW-0808">Transferase</keyword>
<evidence type="ECO:0000256" key="1">
    <source>
        <dbReference type="ARBA" id="ARBA00000900"/>
    </source>
</evidence>
<keyword evidence="4 9" id="KW-0479">Metal-binding</keyword>
<dbReference type="EC" id="2.3.2.27" evidence="2"/>
<dbReference type="SMART" id="SM00356">
    <property type="entry name" value="ZnF_C3H1"/>
    <property type="match status" value="4"/>
</dbReference>
<accession>A0A914AV95</accession>
<feature type="region of interest" description="Disordered" evidence="10">
    <location>
        <begin position="478"/>
        <end position="526"/>
    </location>
</feature>
<evidence type="ECO:0000256" key="5">
    <source>
        <dbReference type="ARBA" id="ARBA00022737"/>
    </source>
</evidence>
<evidence type="ECO:0000256" key="2">
    <source>
        <dbReference type="ARBA" id="ARBA00012483"/>
    </source>
</evidence>
<dbReference type="OMA" id="REHICIL"/>
<dbReference type="EnsemblMetazoa" id="XM_038211278.1">
    <property type="protein sequence ID" value="XP_038067206.1"/>
    <property type="gene ID" value="LOC119737158"/>
</dbReference>
<keyword evidence="6 9" id="KW-0863">Zinc-finger</keyword>
<evidence type="ECO:0000256" key="6">
    <source>
        <dbReference type="ARBA" id="ARBA00022771"/>
    </source>
</evidence>
<feature type="compositionally biased region" description="Acidic residues" evidence="10">
    <location>
        <begin position="508"/>
        <end position="526"/>
    </location>
</feature>
<comment type="catalytic activity">
    <reaction evidence="1">
        <text>S-ubiquitinyl-[E2 ubiquitin-conjugating enzyme]-L-cysteine + [acceptor protein]-L-lysine = [E2 ubiquitin-conjugating enzyme]-L-cysteine + N(6)-ubiquitinyl-[acceptor protein]-L-lysine.</text>
        <dbReference type="EC" id="2.3.2.27"/>
    </reaction>
</comment>
<name>A0A914AV95_PATMI</name>
<evidence type="ECO:0000256" key="4">
    <source>
        <dbReference type="ARBA" id="ARBA00022723"/>
    </source>
</evidence>
<evidence type="ECO:0000256" key="9">
    <source>
        <dbReference type="PROSITE-ProRule" id="PRU00723"/>
    </source>
</evidence>
<dbReference type="Gene3D" id="2.30.30.1190">
    <property type="match status" value="1"/>
</dbReference>
<reference evidence="13" key="1">
    <citation type="submission" date="2022-11" db="UniProtKB">
        <authorList>
            <consortium name="EnsemblMetazoa"/>
        </authorList>
    </citation>
    <scope>IDENTIFICATION</scope>
</reference>
<dbReference type="PANTHER" id="PTHR11224">
    <property type="entry name" value="MAKORIN-RELATED"/>
    <property type="match status" value="1"/>
</dbReference>
<keyword evidence="7" id="KW-0833">Ubl conjugation pathway</keyword>
<dbReference type="InterPro" id="IPR041367">
    <property type="entry name" value="Znf-CCCH_4"/>
</dbReference>
<dbReference type="InterPro" id="IPR045072">
    <property type="entry name" value="MKRN-like"/>
</dbReference>
<dbReference type="PROSITE" id="PS00518">
    <property type="entry name" value="ZF_RING_1"/>
    <property type="match status" value="1"/>
</dbReference>
<dbReference type="PANTHER" id="PTHR11224:SF10">
    <property type="entry name" value="IP09428P-RELATED"/>
    <property type="match status" value="1"/>
</dbReference>
<proteinExistence type="predicted"/>
<feature type="domain" description="C3H1-type" evidence="12">
    <location>
        <begin position="183"/>
        <end position="205"/>
    </location>
</feature>
<dbReference type="Pfam" id="PF18044">
    <property type="entry name" value="zf-CCCH_4"/>
    <property type="match status" value="3"/>
</dbReference>
<feature type="domain" description="C3H1-type" evidence="12">
    <location>
        <begin position="13"/>
        <end position="40"/>
    </location>
</feature>
<feature type="domain" description="RING-type" evidence="11">
    <location>
        <begin position="251"/>
        <end position="305"/>
    </location>
</feature>
<dbReference type="Pfam" id="PF14608">
    <property type="entry name" value="zf-CCCH_2"/>
    <property type="match status" value="1"/>
</dbReference>
<keyword evidence="14" id="KW-1185">Reference proteome</keyword>
<dbReference type="FunFam" id="3.30.40.10:FF:000117">
    <property type="entry name" value="Probable E3 ubiquitin-protein ligase makorin-1"/>
    <property type="match status" value="1"/>
</dbReference>
<dbReference type="SMART" id="SM00184">
    <property type="entry name" value="RING"/>
    <property type="match status" value="1"/>
</dbReference>
<dbReference type="InterPro" id="IPR036855">
    <property type="entry name" value="Znf_CCCH_sf"/>
</dbReference>
<feature type="region of interest" description="Disordered" evidence="10">
    <location>
        <begin position="68"/>
        <end position="90"/>
    </location>
</feature>
<dbReference type="GO" id="GO:0008270">
    <property type="term" value="F:zinc ion binding"/>
    <property type="evidence" value="ECO:0007669"/>
    <property type="project" value="UniProtKB-KW"/>
</dbReference>
<evidence type="ECO:0000256" key="3">
    <source>
        <dbReference type="ARBA" id="ARBA00022679"/>
    </source>
</evidence>
<keyword evidence="8 9" id="KW-0862">Zinc</keyword>
<evidence type="ECO:0000313" key="14">
    <source>
        <dbReference type="Proteomes" id="UP000887568"/>
    </source>
</evidence>
<evidence type="ECO:0000259" key="12">
    <source>
        <dbReference type="PROSITE" id="PS50103"/>
    </source>
</evidence>
<feature type="zinc finger region" description="C3H1-type" evidence="9">
    <location>
        <begin position="13"/>
        <end position="40"/>
    </location>
</feature>
<evidence type="ECO:0000259" key="11">
    <source>
        <dbReference type="PROSITE" id="PS50089"/>
    </source>
</evidence>
<dbReference type="InterPro" id="IPR017907">
    <property type="entry name" value="Znf_RING_CS"/>
</dbReference>
<evidence type="ECO:0000256" key="8">
    <source>
        <dbReference type="ARBA" id="ARBA00022833"/>
    </source>
</evidence>
<dbReference type="InterPro" id="IPR013083">
    <property type="entry name" value="Znf_RING/FYVE/PHD"/>
</dbReference>
<dbReference type="GO" id="GO:0000209">
    <property type="term" value="P:protein polyubiquitination"/>
    <property type="evidence" value="ECO:0007669"/>
    <property type="project" value="InterPro"/>
</dbReference>
<feature type="zinc finger region" description="C3H1-type" evidence="9">
    <location>
        <begin position="183"/>
        <end position="205"/>
    </location>
</feature>
<dbReference type="RefSeq" id="XP_038067206.1">
    <property type="nucleotide sequence ID" value="XM_038211278.1"/>
</dbReference>
<evidence type="ECO:0000256" key="7">
    <source>
        <dbReference type="ARBA" id="ARBA00022786"/>
    </source>
</evidence>
<dbReference type="AlphaFoldDB" id="A0A914AV95"/>
<dbReference type="SUPFAM" id="SSF57850">
    <property type="entry name" value="RING/U-box"/>
    <property type="match status" value="1"/>
</dbReference>
<keyword evidence="5" id="KW-0677">Repeat</keyword>
<feature type="domain" description="C3H1-type" evidence="12">
    <location>
        <begin position="41"/>
        <end position="68"/>
    </location>
</feature>
<dbReference type="Gene3D" id="4.10.1000.10">
    <property type="entry name" value="Zinc finger, CCCH-type"/>
    <property type="match status" value="1"/>
</dbReference>
<dbReference type="GeneID" id="119737158"/>
<evidence type="ECO:0000313" key="13">
    <source>
        <dbReference type="EnsemblMetazoa" id="XP_038067206.1"/>
    </source>
</evidence>
<dbReference type="OrthoDB" id="411372at2759"/>